<organism evidence="2 3">
    <name type="scientific">Penicillium vulpinum</name>
    <dbReference type="NCBI Taxonomy" id="29845"/>
    <lineage>
        <taxon>Eukaryota</taxon>
        <taxon>Fungi</taxon>
        <taxon>Dikarya</taxon>
        <taxon>Ascomycota</taxon>
        <taxon>Pezizomycotina</taxon>
        <taxon>Eurotiomycetes</taxon>
        <taxon>Eurotiomycetidae</taxon>
        <taxon>Eurotiales</taxon>
        <taxon>Aspergillaceae</taxon>
        <taxon>Penicillium</taxon>
    </lineage>
</organism>
<keyword evidence="3" id="KW-1185">Reference proteome</keyword>
<name>A0A1V6S6R4_9EURO</name>
<reference evidence="3" key="1">
    <citation type="journal article" date="2017" name="Nat. Microbiol.">
        <title>Global analysis of biosynthetic gene clusters reveals vast potential of secondary metabolite production in Penicillium species.</title>
        <authorList>
            <person name="Nielsen J.C."/>
            <person name="Grijseels S."/>
            <person name="Prigent S."/>
            <person name="Ji B."/>
            <person name="Dainat J."/>
            <person name="Nielsen K.F."/>
            <person name="Frisvad J.C."/>
            <person name="Workman M."/>
            <person name="Nielsen J."/>
        </authorList>
    </citation>
    <scope>NUCLEOTIDE SEQUENCE [LARGE SCALE GENOMIC DNA]</scope>
    <source>
        <strain evidence="3">IBT 29486</strain>
    </source>
</reference>
<dbReference type="AlphaFoldDB" id="A0A1V6S6R4"/>
<protein>
    <submittedName>
        <fullName evidence="2">Uncharacterized protein</fullName>
    </submittedName>
</protein>
<sequence>MLEVQDSPDKTRPPRVDDSGTTQESPSKTSQSPPRNALGPVLVFMARATQAKDKDYPSNIVTNTRMHIYLRAMLAKTIVEHRKRFGILGFRPHRIQTTLQAAQTRTSSVSRSGKFLIMALEEARTSKTECIFVMLGWDGWTTDKITIAELCNQFWDVPFTFHVYANRGDPCEFFVVNAHKVNAYFRKMILANDPAIVGDGATALYIRIVETLPTLHFSKYHAVMSVQEKQTLAKYDKRYAGVYKVEEIDVPELATEQPDAPNPDV</sequence>
<dbReference type="Proteomes" id="UP000191518">
    <property type="component" value="Unassembled WGS sequence"/>
</dbReference>
<evidence type="ECO:0000256" key="1">
    <source>
        <dbReference type="SAM" id="MobiDB-lite"/>
    </source>
</evidence>
<accession>A0A1V6S6R4</accession>
<feature type="compositionally biased region" description="Polar residues" evidence="1">
    <location>
        <begin position="19"/>
        <end position="34"/>
    </location>
</feature>
<proteinExistence type="predicted"/>
<evidence type="ECO:0000313" key="3">
    <source>
        <dbReference type="Proteomes" id="UP000191518"/>
    </source>
</evidence>
<gene>
    <name evidence="2" type="ORF">PENVUL_c005G08745</name>
</gene>
<feature type="compositionally biased region" description="Basic and acidic residues" evidence="1">
    <location>
        <begin position="7"/>
        <end position="18"/>
    </location>
</feature>
<dbReference type="STRING" id="29845.A0A1V6S6R4"/>
<comment type="caution">
    <text evidence="2">The sequence shown here is derived from an EMBL/GenBank/DDBJ whole genome shotgun (WGS) entry which is preliminary data.</text>
</comment>
<dbReference type="OrthoDB" id="4356307at2759"/>
<feature type="region of interest" description="Disordered" evidence="1">
    <location>
        <begin position="1"/>
        <end position="38"/>
    </location>
</feature>
<dbReference type="EMBL" id="MDYP01000005">
    <property type="protein sequence ID" value="OQE09745.1"/>
    <property type="molecule type" value="Genomic_DNA"/>
</dbReference>
<evidence type="ECO:0000313" key="2">
    <source>
        <dbReference type="EMBL" id="OQE09745.1"/>
    </source>
</evidence>